<keyword evidence="1" id="KW-0812">Transmembrane</keyword>
<evidence type="ECO:0000256" key="2">
    <source>
        <dbReference type="SAM" id="SignalP"/>
    </source>
</evidence>
<sequence length="141" mass="15733">MAVNLLTRIISEILIILLFSFCDSPSSTRHLPICAVYSSSDRQGTCFLKSRVDHPATYLEKAQTLFDFALGANEILHALLSPLRSLASCFFALAKYSCPASSLFFTFFFFLLHLLHAFSCFLSVANNNNQLQPASINFPRS</sequence>
<organism evidence="3 4">
    <name type="scientific">Aspergillus versicolor CBS 583.65</name>
    <dbReference type="NCBI Taxonomy" id="1036611"/>
    <lineage>
        <taxon>Eukaryota</taxon>
        <taxon>Fungi</taxon>
        <taxon>Dikarya</taxon>
        <taxon>Ascomycota</taxon>
        <taxon>Pezizomycotina</taxon>
        <taxon>Eurotiomycetes</taxon>
        <taxon>Eurotiomycetidae</taxon>
        <taxon>Eurotiales</taxon>
        <taxon>Aspergillaceae</taxon>
        <taxon>Aspergillus</taxon>
        <taxon>Aspergillus subgen. Nidulantes</taxon>
    </lineage>
</organism>
<dbReference type="GeneID" id="63730815"/>
<keyword evidence="1" id="KW-0472">Membrane</keyword>
<proteinExistence type="predicted"/>
<reference evidence="4" key="1">
    <citation type="journal article" date="2017" name="Genome Biol.">
        <title>Comparative genomics reveals high biological diversity and specific adaptations in the industrially and medically important fungal genus Aspergillus.</title>
        <authorList>
            <person name="de Vries R.P."/>
            <person name="Riley R."/>
            <person name="Wiebenga A."/>
            <person name="Aguilar-Osorio G."/>
            <person name="Amillis S."/>
            <person name="Uchima C.A."/>
            <person name="Anderluh G."/>
            <person name="Asadollahi M."/>
            <person name="Askin M."/>
            <person name="Barry K."/>
            <person name="Battaglia E."/>
            <person name="Bayram O."/>
            <person name="Benocci T."/>
            <person name="Braus-Stromeyer S.A."/>
            <person name="Caldana C."/>
            <person name="Canovas D."/>
            <person name="Cerqueira G.C."/>
            <person name="Chen F."/>
            <person name="Chen W."/>
            <person name="Choi C."/>
            <person name="Clum A."/>
            <person name="Dos Santos R.A."/>
            <person name="Damasio A.R."/>
            <person name="Diallinas G."/>
            <person name="Emri T."/>
            <person name="Fekete E."/>
            <person name="Flipphi M."/>
            <person name="Freyberg S."/>
            <person name="Gallo A."/>
            <person name="Gournas C."/>
            <person name="Habgood R."/>
            <person name="Hainaut M."/>
            <person name="Harispe M.L."/>
            <person name="Henrissat B."/>
            <person name="Hilden K.S."/>
            <person name="Hope R."/>
            <person name="Hossain A."/>
            <person name="Karabika E."/>
            <person name="Karaffa L."/>
            <person name="Karanyi Z."/>
            <person name="Krasevec N."/>
            <person name="Kuo A."/>
            <person name="Kusch H."/>
            <person name="LaButti K."/>
            <person name="Lagendijk E.L."/>
            <person name="Lapidus A."/>
            <person name="Levasseur A."/>
            <person name="Lindquist E."/>
            <person name="Lipzen A."/>
            <person name="Logrieco A.F."/>
            <person name="MacCabe A."/>
            <person name="Maekelae M.R."/>
            <person name="Malavazi I."/>
            <person name="Melin P."/>
            <person name="Meyer V."/>
            <person name="Mielnichuk N."/>
            <person name="Miskei M."/>
            <person name="Molnar A.P."/>
            <person name="Mule G."/>
            <person name="Ngan C.Y."/>
            <person name="Orejas M."/>
            <person name="Orosz E."/>
            <person name="Ouedraogo J.P."/>
            <person name="Overkamp K.M."/>
            <person name="Park H.-S."/>
            <person name="Perrone G."/>
            <person name="Piumi F."/>
            <person name="Punt P.J."/>
            <person name="Ram A.F."/>
            <person name="Ramon A."/>
            <person name="Rauscher S."/>
            <person name="Record E."/>
            <person name="Riano-Pachon D.M."/>
            <person name="Robert V."/>
            <person name="Roehrig J."/>
            <person name="Ruller R."/>
            <person name="Salamov A."/>
            <person name="Salih N.S."/>
            <person name="Samson R.A."/>
            <person name="Sandor E."/>
            <person name="Sanguinetti M."/>
            <person name="Schuetze T."/>
            <person name="Sepcic K."/>
            <person name="Shelest E."/>
            <person name="Sherlock G."/>
            <person name="Sophianopoulou V."/>
            <person name="Squina F.M."/>
            <person name="Sun H."/>
            <person name="Susca A."/>
            <person name="Todd R.B."/>
            <person name="Tsang A."/>
            <person name="Unkles S.E."/>
            <person name="van de Wiele N."/>
            <person name="van Rossen-Uffink D."/>
            <person name="Oliveira J.V."/>
            <person name="Vesth T.C."/>
            <person name="Visser J."/>
            <person name="Yu J.-H."/>
            <person name="Zhou M."/>
            <person name="Andersen M.R."/>
            <person name="Archer D.B."/>
            <person name="Baker S.E."/>
            <person name="Benoit I."/>
            <person name="Brakhage A.A."/>
            <person name="Braus G.H."/>
            <person name="Fischer R."/>
            <person name="Frisvad J.C."/>
            <person name="Goldman G.H."/>
            <person name="Houbraken J."/>
            <person name="Oakley B."/>
            <person name="Pocsi I."/>
            <person name="Scazzocchio C."/>
            <person name="Seiboth B."/>
            <person name="vanKuyk P.A."/>
            <person name="Wortman J."/>
            <person name="Dyer P.S."/>
            <person name="Grigoriev I.V."/>
        </authorList>
    </citation>
    <scope>NUCLEOTIDE SEQUENCE [LARGE SCALE GENOMIC DNA]</scope>
    <source>
        <strain evidence="4">CBS 583.65</strain>
    </source>
</reference>
<gene>
    <name evidence="3" type="ORF">ASPVEDRAFT_571530</name>
</gene>
<name>A0A1L9PGA6_ASPVE</name>
<accession>A0A1L9PGA6</accession>
<dbReference type="RefSeq" id="XP_040666247.1">
    <property type="nucleotide sequence ID" value="XM_040815304.1"/>
</dbReference>
<evidence type="ECO:0000313" key="4">
    <source>
        <dbReference type="Proteomes" id="UP000184073"/>
    </source>
</evidence>
<feature type="transmembrane region" description="Helical" evidence="1">
    <location>
        <begin position="103"/>
        <end position="125"/>
    </location>
</feature>
<dbReference type="AlphaFoldDB" id="A0A1L9PGA6"/>
<dbReference type="Proteomes" id="UP000184073">
    <property type="component" value="Unassembled WGS sequence"/>
</dbReference>
<evidence type="ECO:0000313" key="3">
    <source>
        <dbReference type="EMBL" id="OJJ00485.1"/>
    </source>
</evidence>
<keyword evidence="4" id="KW-1185">Reference proteome</keyword>
<feature type="chain" id="PRO_5012295847" evidence="2">
    <location>
        <begin position="29"/>
        <end position="141"/>
    </location>
</feature>
<evidence type="ECO:0000256" key="1">
    <source>
        <dbReference type="SAM" id="Phobius"/>
    </source>
</evidence>
<dbReference type="EMBL" id="KV878127">
    <property type="protein sequence ID" value="OJJ00485.1"/>
    <property type="molecule type" value="Genomic_DNA"/>
</dbReference>
<dbReference type="VEuPathDB" id="FungiDB:ASPVEDRAFT_571530"/>
<protein>
    <submittedName>
        <fullName evidence="3">Uncharacterized protein</fullName>
    </submittedName>
</protein>
<keyword evidence="2" id="KW-0732">Signal</keyword>
<feature type="signal peptide" evidence="2">
    <location>
        <begin position="1"/>
        <end position="28"/>
    </location>
</feature>
<keyword evidence="1" id="KW-1133">Transmembrane helix</keyword>